<sequence length="520" mass="58516">MVTNCSFCQAQVKDNFKFCGVCGKALVKNCLKCNLEYGPSFNFCGQCGSSLNSDDVIKTKKTRTKTLDALNQNTGHKTKVGILFGSDLTAIKQEHGGGSRRVILNETDNYKTILRKIGELYFPWNQYTCLGEINEFRIISKNMNVVNDHALTGSRISSSQLVPSISPPSTAFNKESNKTIEPGNKTLSKRVRSSSESSSSSSSSSSTTCQSKTAAKNLNVCIKTEKQTPKPINVKNSNNLQKTSSSSSSSLDSDSDRIVKPKKTAQNLVYESLRTKNKILNPMPESSKKSLKPRSTSSSSSSSSFSSSSSTASFKEAKKLDKKLNKRIKELKDNKLDKNKTDSKKLIIPNEKKTIDGNKTLLPTPNFTPSLKANLPSDTKEKNIVIKTESVNANDKGEDVIILNDKSTKKIEEIVLDSSDKNDDYDKRNDYSNNYTERYNNRYTYRNYSSRYYDANSSYKDSNGYYRNGSSSSYQHSNGYYNKYGYNSYYKSKYYDDNYTNKYSKNYDYRQTDTNRDRKA</sequence>
<dbReference type="OrthoDB" id="10633445at2759"/>
<evidence type="ECO:0000313" key="4">
    <source>
        <dbReference type="Proteomes" id="UP000663879"/>
    </source>
</evidence>
<proteinExistence type="predicted"/>
<reference evidence="3" key="1">
    <citation type="submission" date="2021-02" db="EMBL/GenBank/DDBJ databases">
        <authorList>
            <person name="Nowell W R."/>
        </authorList>
    </citation>
    <scope>NUCLEOTIDE SEQUENCE</scope>
    <source>
        <strain evidence="3">Ploen Becks lab</strain>
    </source>
</reference>
<name>A0A814FR35_9BILA</name>
<dbReference type="AlphaFoldDB" id="A0A814FR35"/>
<feature type="region of interest" description="Disordered" evidence="1">
    <location>
        <begin position="159"/>
        <end position="210"/>
    </location>
</feature>
<dbReference type="Pfam" id="PF12773">
    <property type="entry name" value="DZR"/>
    <property type="match status" value="1"/>
</dbReference>
<feature type="compositionally biased region" description="Polar residues" evidence="1">
    <location>
        <begin position="234"/>
        <end position="243"/>
    </location>
</feature>
<dbReference type="Proteomes" id="UP000663879">
    <property type="component" value="Unassembled WGS sequence"/>
</dbReference>
<evidence type="ECO:0000259" key="2">
    <source>
        <dbReference type="Pfam" id="PF12773"/>
    </source>
</evidence>
<feature type="compositionally biased region" description="Low complexity" evidence="1">
    <location>
        <begin position="293"/>
        <end position="312"/>
    </location>
</feature>
<gene>
    <name evidence="3" type="ORF">OXX778_LOCUS15689</name>
</gene>
<feature type="compositionally biased region" description="Polar residues" evidence="1">
    <location>
        <begin position="159"/>
        <end position="174"/>
    </location>
</feature>
<keyword evidence="4" id="KW-1185">Reference proteome</keyword>
<evidence type="ECO:0000256" key="1">
    <source>
        <dbReference type="SAM" id="MobiDB-lite"/>
    </source>
</evidence>
<dbReference type="EMBL" id="CAJNOC010003524">
    <property type="protein sequence ID" value="CAF0986365.1"/>
    <property type="molecule type" value="Genomic_DNA"/>
</dbReference>
<comment type="caution">
    <text evidence="3">The sequence shown here is derived from an EMBL/GenBank/DDBJ whole genome shotgun (WGS) entry which is preliminary data.</text>
</comment>
<feature type="compositionally biased region" description="Low complexity" evidence="1">
    <location>
        <begin position="194"/>
        <end position="206"/>
    </location>
</feature>
<feature type="region of interest" description="Disordered" evidence="1">
    <location>
        <begin position="227"/>
        <end position="312"/>
    </location>
</feature>
<accession>A0A814FR35</accession>
<feature type="domain" description="DZANK-type" evidence="2">
    <location>
        <begin position="5"/>
        <end position="48"/>
    </location>
</feature>
<protein>
    <recommendedName>
        <fullName evidence="2">DZANK-type domain-containing protein</fullName>
    </recommendedName>
</protein>
<feature type="compositionally biased region" description="Basic and acidic residues" evidence="1">
    <location>
        <begin position="505"/>
        <end position="520"/>
    </location>
</feature>
<feature type="region of interest" description="Disordered" evidence="1">
    <location>
        <begin position="500"/>
        <end position="520"/>
    </location>
</feature>
<evidence type="ECO:0000313" key="3">
    <source>
        <dbReference type="EMBL" id="CAF0986365.1"/>
    </source>
</evidence>
<dbReference type="InterPro" id="IPR025874">
    <property type="entry name" value="DZR"/>
</dbReference>
<feature type="compositionally biased region" description="Low complexity" evidence="1">
    <location>
        <begin position="462"/>
        <end position="476"/>
    </location>
</feature>
<organism evidence="3 4">
    <name type="scientific">Brachionus calyciflorus</name>
    <dbReference type="NCBI Taxonomy" id="104777"/>
    <lineage>
        <taxon>Eukaryota</taxon>
        <taxon>Metazoa</taxon>
        <taxon>Spiralia</taxon>
        <taxon>Gnathifera</taxon>
        <taxon>Rotifera</taxon>
        <taxon>Eurotatoria</taxon>
        <taxon>Monogononta</taxon>
        <taxon>Pseudotrocha</taxon>
        <taxon>Ploima</taxon>
        <taxon>Brachionidae</taxon>
        <taxon>Brachionus</taxon>
    </lineage>
</organism>
<feature type="region of interest" description="Disordered" evidence="1">
    <location>
        <begin position="457"/>
        <end position="476"/>
    </location>
</feature>